<organism evidence="6 7">
    <name type="scientific">Trichoderma gamsii</name>
    <dbReference type="NCBI Taxonomy" id="398673"/>
    <lineage>
        <taxon>Eukaryota</taxon>
        <taxon>Fungi</taxon>
        <taxon>Dikarya</taxon>
        <taxon>Ascomycota</taxon>
        <taxon>Pezizomycotina</taxon>
        <taxon>Sordariomycetes</taxon>
        <taxon>Hypocreomycetidae</taxon>
        <taxon>Hypocreales</taxon>
        <taxon>Hypocreaceae</taxon>
        <taxon>Trichoderma</taxon>
    </lineage>
</organism>
<dbReference type="PANTHER" id="PTHR46030:SF1">
    <property type="entry name" value="ALPHA-KETOGLUTARATE-DEPENDENT DIOXYGENASE ALKB HOMOLOG 6"/>
    <property type="match status" value="1"/>
</dbReference>
<keyword evidence="4" id="KW-0560">Oxidoreductase</keyword>
<dbReference type="SUPFAM" id="SSF51197">
    <property type="entry name" value="Clavaminate synthase-like"/>
    <property type="match status" value="1"/>
</dbReference>
<accession>A0A2K0SZC3</accession>
<dbReference type="GO" id="GO:0051213">
    <property type="term" value="F:dioxygenase activity"/>
    <property type="evidence" value="ECO:0007669"/>
    <property type="project" value="UniProtKB-KW"/>
</dbReference>
<gene>
    <name evidence="6" type="ORF">TGAMA5MH_09495</name>
</gene>
<sequence length="143" mass="15993">MAAAGCSDGDARLPSSLDAAKITSLPATAYYLPNFISEEEERMILDKIATAPRPRWKQLTHRRLQTWPSDLVQNRLLDAPLPPWLETPVVSRLLSLPLSDDNDGDAVRHIFADSPHQRPNHVLINEYPPGIGIMPHKLSIMNK</sequence>
<evidence type="ECO:0008006" key="8">
    <source>
        <dbReference type="Google" id="ProtNLM"/>
    </source>
</evidence>
<dbReference type="GO" id="GO:0005634">
    <property type="term" value="C:nucleus"/>
    <property type="evidence" value="ECO:0007669"/>
    <property type="project" value="TreeGrafter"/>
</dbReference>
<evidence type="ECO:0000256" key="4">
    <source>
        <dbReference type="ARBA" id="ARBA00023002"/>
    </source>
</evidence>
<dbReference type="Proteomes" id="UP000236546">
    <property type="component" value="Unassembled WGS sequence"/>
</dbReference>
<dbReference type="GO" id="GO:0046872">
    <property type="term" value="F:metal ion binding"/>
    <property type="evidence" value="ECO:0007669"/>
    <property type="project" value="UniProtKB-KW"/>
</dbReference>
<reference evidence="6 7" key="1">
    <citation type="submission" date="2017-02" db="EMBL/GenBank/DDBJ databases">
        <title>Genomes of Trichoderma spp. with biocontrol activity.</title>
        <authorList>
            <person name="Gardiner D."/>
            <person name="Kazan K."/>
            <person name="Vos C."/>
            <person name="Harvey P."/>
        </authorList>
    </citation>
    <scope>NUCLEOTIDE SEQUENCE [LARGE SCALE GENOMIC DNA]</scope>
    <source>
        <strain evidence="6 7">A5MH</strain>
    </source>
</reference>
<evidence type="ECO:0000313" key="7">
    <source>
        <dbReference type="Proteomes" id="UP000236546"/>
    </source>
</evidence>
<evidence type="ECO:0000313" key="6">
    <source>
        <dbReference type="EMBL" id="PNP38624.1"/>
    </source>
</evidence>
<evidence type="ECO:0000256" key="5">
    <source>
        <dbReference type="ARBA" id="ARBA00023004"/>
    </source>
</evidence>
<keyword evidence="3" id="KW-0223">Dioxygenase</keyword>
<dbReference type="OrthoDB" id="412814at2759"/>
<comment type="caution">
    <text evidence="6">The sequence shown here is derived from an EMBL/GenBank/DDBJ whole genome shotgun (WGS) entry which is preliminary data.</text>
</comment>
<dbReference type="EMBL" id="MTYH01000103">
    <property type="protein sequence ID" value="PNP38624.1"/>
    <property type="molecule type" value="Genomic_DNA"/>
</dbReference>
<evidence type="ECO:0000256" key="3">
    <source>
        <dbReference type="ARBA" id="ARBA00022964"/>
    </source>
</evidence>
<comment type="similarity">
    <text evidence="1">Belongs to the alkB family.</text>
</comment>
<name>A0A2K0SZC3_9HYPO</name>
<keyword evidence="5" id="KW-0408">Iron</keyword>
<evidence type="ECO:0000256" key="1">
    <source>
        <dbReference type="ARBA" id="ARBA00007879"/>
    </source>
</evidence>
<evidence type="ECO:0000256" key="2">
    <source>
        <dbReference type="ARBA" id="ARBA00022723"/>
    </source>
</evidence>
<dbReference type="InterPro" id="IPR032862">
    <property type="entry name" value="ALKBH6"/>
</dbReference>
<proteinExistence type="inferred from homology"/>
<dbReference type="PANTHER" id="PTHR46030">
    <property type="entry name" value="ALPHA-KETOGLUTARATE-DEPENDENT DIOXYGENASE ALKB HOMOLOG 6"/>
    <property type="match status" value="1"/>
</dbReference>
<dbReference type="AlphaFoldDB" id="A0A2K0SZC3"/>
<dbReference type="Gene3D" id="2.60.120.590">
    <property type="entry name" value="Alpha-ketoglutarate-dependent dioxygenase AlkB-like"/>
    <property type="match status" value="1"/>
</dbReference>
<protein>
    <recommendedName>
        <fullName evidence="8">Alpha-ketoglutarate-dependent dioxygenase AlkB-like domain-containing protein</fullName>
    </recommendedName>
</protein>
<dbReference type="InterPro" id="IPR037151">
    <property type="entry name" value="AlkB-like_sf"/>
</dbReference>
<keyword evidence="2" id="KW-0479">Metal-binding</keyword>